<keyword evidence="3" id="KW-1185">Reference proteome</keyword>
<dbReference type="OrthoDB" id="5193095at2"/>
<protein>
    <submittedName>
        <fullName evidence="2">Uncharacterized protein</fullName>
    </submittedName>
</protein>
<dbReference type="RefSeq" id="WP_147067609.1">
    <property type="nucleotide sequence ID" value="NZ_BAAARO010000007.1"/>
</dbReference>
<feature type="region of interest" description="Disordered" evidence="1">
    <location>
        <begin position="207"/>
        <end position="226"/>
    </location>
</feature>
<evidence type="ECO:0000256" key="1">
    <source>
        <dbReference type="SAM" id="MobiDB-lite"/>
    </source>
</evidence>
<reference evidence="2 3" key="1">
    <citation type="submission" date="2019-07" db="EMBL/GenBank/DDBJ databases">
        <title>Whole genome shotgun sequence of Terrabacter aerolatus NBRC 106305.</title>
        <authorList>
            <person name="Hosoyama A."/>
            <person name="Uohara A."/>
            <person name="Ohji S."/>
            <person name="Ichikawa N."/>
        </authorList>
    </citation>
    <scope>NUCLEOTIDE SEQUENCE [LARGE SCALE GENOMIC DNA]</scope>
    <source>
        <strain evidence="2 3">NBRC 106305</strain>
    </source>
</reference>
<dbReference type="AlphaFoldDB" id="A0A512D406"/>
<proteinExistence type="predicted"/>
<sequence length="226" mass="24250">MTFWSVRGAYLLVGPAAAAAVGGGVLALLVGLRGTAVLLEVHGLRIAGRPRPGAREILRLFVTMPSARLASTPEAPGLLYRWRGHLRREGAARRDLDHHRGSRVTVTVLYKDPEGDPVPEVPPFCRGSFTVEVEGQVITSNRSHPPVLGDPTTFWANLVADAAAGDLTVLRRDGDLCVVARVSHPSGTRFAVVVAESDWDLLRSAHPARPDASRAPGVTRGWVRSP</sequence>
<accession>A0A512D406</accession>
<gene>
    <name evidence="2" type="ORF">TAE01_30060</name>
</gene>
<evidence type="ECO:0000313" key="3">
    <source>
        <dbReference type="Proteomes" id="UP000321534"/>
    </source>
</evidence>
<comment type="caution">
    <text evidence="2">The sequence shown here is derived from an EMBL/GenBank/DDBJ whole genome shotgun (WGS) entry which is preliminary data.</text>
</comment>
<dbReference type="Proteomes" id="UP000321534">
    <property type="component" value="Unassembled WGS sequence"/>
</dbReference>
<evidence type="ECO:0000313" key="2">
    <source>
        <dbReference type="EMBL" id="GEO31196.1"/>
    </source>
</evidence>
<dbReference type="EMBL" id="BJYX01000017">
    <property type="protein sequence ID" value="GEO31196.1"/>
    <property type="molecule type" value="Genomic_DNA"/>
</dbReference>
<name>A0A512D406_9MICO</name>
<organism evidence="2 3">
    <name type="scientific">Terrabacter aerolatus</name>
    <dbReference type="NCBI Taxonomy" id="422442"/>
    <lineage>
        <taxon>Bacteria</taxon>
        <taxon>Bacillati</taxon>
        <taxon>Actinomycetota</taxon>
        <taxon>Actinomycetes</taxon>
        <taxon>Micrococcales</taxon>
        <taxon>Intrasporangiaceae</taxon>
        <taxon>Terrabacter</taxon>
    </lineage>
</organism>